<dbReference type="RefSeq" id="WP_389359707.1">
    <property type="nucleotide sequence ID" value="NZ_JBIACK010000002.1"/>
</dbReference>
<organism evidence="2 3">
    <name type="scientific">Cytobacillus spartinae</name>
    <dbReference type="NCBI Taxonomy" id="3299023"/>
    <lineage>
        <taxon>Bacteria</taxon>
        <taxon>Bacillati</taxon>
        <taxon>Bacillota</taxon>
        <taxon>Bacilli</taxon>
        <taxon>Bacillales</taxon>
        <taxon>Bacillaceae</taxon>
        <taxon>Cytobacillus</taxon>
    </lineage>
</organism>
<keyword evidence="3" id="KW-1185">Reference proteome</keyword>
<name>A0ABW6KB75_9BACI</name>
<feature type="region of interest" description="Disordered" evidence="1">
    <location>
        <begin position="1"/>
        <end position="47"/>
    </location>
</feature>
<evidence type="ECO:0000313" key="3">
    <source>
        <dbReference type="Proteomes" id="UP001601059"/>
    </source>
</evidence>
<gene>
    <name evidence="2" type="ORF">ACFYKX_07690</name>
</gene>
<dbReference type="Proteomes" id="UP001601059">
    <property type="component" value="Unassembled WGS sequence"/>
</dbReference>
<sequence>MKNNGVSDQKEMKRNSYESEKQTNGVTHLKHAPKPHGIDVKITEDVE</sequence>
<comment type="caution">
    <text evidence="2">The sequence shown here is derived from an EMBL/GenBank/DDBJ whole genome shotgun (WGS) entry which is preliminary data.</text>
</comment>
<evidence type="ECO:0000313" key="2">
    <source>
        <dbReference type="EMBL" id="MFE8700490.1"/>
    </source>
</evidence>
<evidence type="ECO:0000256" key="1">
    <source>
        <dbReference type="SAM" id="MobiDB-lite"/>
    </source>
</evidence>
<dbReference type="EMBL" id="JBIACK010000002">
    <property type="protein sequence ID" value="MFE8700490.1"/>
    <property type="molecule type" value="Genomic_DNA"/>
</dbReference>
<protein>
    <submittedName>
        <fullName evidence="2">Uncharacterized protein</fullName>
    </submittedName>
</protein>
<feature type="compositionally biased region" description="Basic and acidic residues" evidence="1">
    <location>
        <begin position="36"/>
        <end position="47"/>
    </location>
</feature>
<reference evidence="2 3" key="1">
    <citation type="submission" date="2024-08" db="EMBL/GenBank/DDBJ databases">
        <title>Two novel Cytobacillus novel species.</title>
        <authorList>
            <person name="Liu G."/>
        </authorList>
    </citation>
    <scope>NUCLEOTIDE SEQUENCE [LARGE SCALE GENOMIC DNA]</scope>
    <source>
        <strain evidence="2 3">FJAT-54145</strain>
    </source>
</reference>
<proteinExistence type="predicted"/>
<accession>A0ABW6KB75</accession>
<feature type="compositionally biased region" description="Basic and acidic residues" evidence="1">
    <location>
        <begin position="8"/>
        <end position="21"/>
    </location>
</feature>